<keyword evidence="5" id="KW-0560">Oxidoreductase</keyword>
<dbReference type="FunCoup" id="C1F330">
    <property type="interactions" value="118"/>
</dbReference>
<reference evidence="11 12" key="1">
    <citation type="journal article" date="2009" name="Appl. Environ. Microbiol.">
        <title>Three genomes from the phylum Acidobacteria provide insight into the lifestyles of these microorganisms in soils.</title>
        <authorList>
            <person name="Ward N.L."/>
            <person name="Challacombe J.F."/>
            <person name="Janssen P.H."/>
            <person name="Henrissat B."/>
            <person name="Coutinho P.M."/>
            <person name="Wu M."/>
            <person name="Xie G."/>
            <person name="Haft D.H."/>
            <person name="Sait M."/>
            <person name="Badger J."/>
            <person name="Barabote R.D."/>
            <person name="Bradley B."/>
            <person name="Brettin T.S."/>
            <person name="Brinkac L.M."/>
            <person name="Bruce D."/>
            <person name="Creasy T."/>
            <person name="Daugherty S.C."/>
            <person name="Davidsen T.M."/>
            <person name="DeBoy R.T."/>
            <person name="Detter J.C."/>
            <person name="Dodson R.J."/>
            <person name="Durkin A.S."/>
            <person name="Ganapathy A."/>
            <person name="Gwinn-Giglio M."/>
            <person name="Han C.S."/>
            <person name="Khouri H."/>
            <person name="Kiss H."/>
            <person name="Kothari S.P."/>
            <person name="Madupu R."/>
            <person name="Nelson K.E."/>
            <person name="Nelson W.C."/>
            <person name="Paulsen I."/>
            <person name="Penn K."/>
            <person name="Ren Q."/>
            <person name="Rosovitz M.J."/>
            <person name="Selengut J.D."/>
            <person name="Shrivastava S."/>
            <person name="Sullivan S.A."/>
            <person name="Tapia R."/>
            <person name="Thompson L.S."/>
            <person name="Watkins K.L."/>
            <person name="Yang Q."/>
            <person name="Yu C."/>
            <person name="Zafar N."/>
            <person name="Zhou L."/>
            <person name="Kuske C.R."/>
        </authorList>
    </citation>
    <scope>NUCLEOTIDE SEQUENCE [LARGE SCALE GENOMIC DNA]</scope>
    <source>
        <strain evidence="12">ATCC 51196 / DSM 11244 / BCRC 80197 / JCM 7670 / NBRC 15755 / NCIMB 13165 / 161</strain>
    </source>
</reference>
<keyword evidence="2 7" id="KW-0349">Heme</keyword>
<evidence type="ECO:0000256" key="6">
    <source>
        <dbReference type="ARBA" id="ARBA00023004"/>
    </source>
</evidence>
<dbReference type="InParanoid" id="C1F330"/>
<evidence type="ECO:0000313" key="12">
    <source>
        <dbReference type="Proteomes" id="UP000002207"/>
    </source>
</evidence>
<keyword evidence="12" id="KW-1185">Reference proteome</keyword>
<feature type="domain" description="Cytochrome c" evidence="10">
    <location>
        <begin position="226"/>
        <end position="404"/>
    </location>
</feature>
<evidence type="ECO:0000259" key="10">
    <source>
        <dbReference type="PROSITE" id="PS51007"/>
    </source>
</evidence>
<feature type="signal peptide" evidence="9">
    <location>
        <begin position="1"/>
        <end position="22"/>
    </location>
</feature>
<protein>
    <submittedName>
        <fullName evidence="11">Di-heme cytochrome c peroxidase family protein</fullName>
    </submittedName>
</protein>
<dbReference type="PROSITE" id="PS51007">
    <property type="entry name" value="CYTC"/>
    <property type="match status" value="2"/>
</dbReference>
<dbReference type="GO" id="GO:0004130">
    <property type="term" value="F:cytochrome-c peroxidase activity"/>
    <property type="evidence" value="ECO:0007669"/>
    <property type="project" value="TreeGrafter"/>
</dbReference>
<keyword evidence="4 9" id="KW-0732">Signal</keyword>
<name>C1F330_ACIC5</name>
<evidence type="ECO:0000256" key="9">
    <source>
        <dbReference type="SAM" id="SignalP"/>
    </source>
</evidence>
<feature type="chain" id="PRO_5002909253" evidence="9">
    <location>
        <begin position="23"/>
        <end position="436"/>
    </location>
</feature>
<proteinExistence type="predicted"/>
<dbReference type="AlphaFoldDB" id="C1F330"/>
<dbReference type="Proteomes" id="UP000002207">
    <property type="component" value="Chromosome"/>
</dbReference>
<evidence type="ECO:0000256" key="2">
    <source>
        <dbReference type="ARBA" id="ARBA00022617"/>
    </source>
</evidence>
<dbReference type="Gene3D" id="1.10.760.10">
    <property type="entry name" value="Cytochrome c-like domain"/>
    <property type="match status" value="2"/>
</dbReference>
<dbReference type="eggNOG" id="COG1858">
    <property type="taxonomic scope" value="Bacteria"/>
</dbReference>
<dbReference type="GO" id="GO:0020037">
    <property type="term" value="F:heme binding"/>
    <property type="evidence" value="ECO:0007669"/>
    <property type="project" value="InterPro"/>
</dbReference>
<gene>
    <name evidence="11" type="ordered locus">ACP_2722</name>
</gene>
<evidence type="ECO:0000313" key="11">
    <source>
        <dbReference type="EMBL" id="ACO32291.1"/>
    </source>
</evidence>
<evidence type="ECO:0000256" key="7">
    <source>
        <dbReference type="PROSITE-ProRule" id="PRU00433"/>
    </source>
</evidence>
<dbReference type="GO" id="GO:0009055">
    <property type="term" value="F:electron transfer activity"/>
    <property type="evidence" value="ECO:0007669"/>
    <property type="project" value="InterPro"/>
</dbReference>
<dbReference type="STRING" id="240015.ACP_2722"/>
<dbReference type="InterPro" id="IPR036909">
    <property type="entry name" value="Cyt_c-like_dom_sf"/>
</dbReference>
<dbReference type="SUPFAM" id="SSF46626">
    <property type="entry name" value="Cytochrome c"/>
    <property type="match status" value="2"/>
</dbReference>
<dbReference type="Pfam" id="PF03150">
    <property type="entry name" value="CCP_MauG"/>
    <property type="match status" value="1"/>
</dbReference>
<dbReference type="InterPro" id="IPR051395">
    <property type="entry name" value="Cytochrome_c_Peroxidase/MauG"/>
</dbReference>
<evidence type="ECO:0000256" key="3">
    <source>
        <dbReference type="ARBA" id="ARBA00022723"/>
    </source>
</evidence>
<evidence type="ECO:0000256" key="5">
    <source>
        <dbReference type="ARBA" id="ARBA00023002"/>
    </source>
</evidence>
<dbReference type="InterPro" id="IPR009056">
    <property type="entry name" value="Cyt_c-like_dom"/>
</dbReference>
<dbReference type="KEGG" id="aca:ACP_2722"/>
<keyword evidence="3 7" id="KW-0479">Metal-binding</keyword>
<keyword evidence="6 7" id="KW-0408">Iron</keyword>
<keyword evidence="11" id="KW-0575">Peroxidase</keyword>
<dbReference type="EMBL" id="CP001472">
    <property type="protein sequence ID" value="ACO32291.1"/>
    <property type="molecule type" value="Genomic_DNA"/>
</dbReference>
<feature type="domain" description="Cytochrome c" evidence="10">
    <location>
        <begin position="39"/>
        <end position="168"/>
    </location>
</feature>
<dbReference type="HOGENOM" id="CLU_034652_0_0_0"/>
<evidence type="ECO:0000256" key="1">
    <source>
        <dbReference type="ARBA" id="ARBA00004196"/>
    </source>
</evidence>
<evidence type="ECO:0000256" key="4">
    <source>
        <dbReference type="ARBA" id="ARBA00022729"/>
    </source>
</evidence>
<dbReference type="GO" id="GO:0030313">
    <property type="term" value="C:cell envelope"/>
    <property type="evidence" value="ECO:0007669"/>
    <property type="project" value="UniProtKB-SubCell"/>
</dbReference>
<organism evidence="11 12">
    <name type="scientific">Acidobacterium capsulatum (strain ATCC 51196 / DSM 11244 / BCRC 80197 / JCM 7670 / NBRC 15755 / NCIMB 13165 / 161)</name>
    <dbReference type="NCBI Taxonomy" id="240015"/>
    <lineage>
        <taxon>Bacteria</taxon>
        <taxon>Pseudomonadati</taxon>
        <taxon>Acidobacteriota</taxon>
        <taxon>Terriglobia</taxon>
        <taxon>Terriglobales</taxon>
        <taxon>Acidobacteriaceae</taxon>
        <taxon>Acidobacterium</taxon>
    </lineage>
</organism>
<accession>C1F330</accession>
<dbReference type="GO" id="GO:0046872">
    <property type="term" value="F:metal ion binding"/>
    <property type="evidence" value="ECO:0007669"/>
    <property type="project" value="UniProtKB-KW"/>
</dbReference>
<comment type="subcellular location">
    <subcellularLocation>
        <location evidence="1">Cell envelope</location>
    </subcellularLocation>
</comment>
<dbReference type="InterPro" id="IPR004852">
    <property type="entry name" value="Di-haem_cyt_c_peroxidsae"/>
</dbReference>
<dbReference type="OrthoDB" id="9772811at2"/>
<sequence>MRLTFSALFLTALLSAGTLCLAGSTRLSTQAIRHSEMSAAARLGKKIFFDKSLSGSGKMACATCHDPRFAYGPPNASAVQYGGPDLKTPGYRAAPSLRYVLNYVPHWSDVRASNPIEQLTETENVPTGGYTWDGRYNSLHAQALLPLFSPAEMDNRNAATLAHKLSQSDYAAEFRSVFGARIFSRPAKAVQDAAMALQQFELEDKSFHPYSSKYDRWLDGKASLTPQELHGKELFDNPNSGNCASCHLDEVGANGRHPIFTDFQFEALGVPRNDEIPWNSNPHYYDLGLCGPFRKDKASHDPANCGLFRTPSLRNVAIRKVFFHNGRFHTLRQALLFYVERDTDPGKWYPAGPNGKVEKFNDLPIKNRANVDTTDAPLNRSLGEKPVWNAQQIDDVIAFLKTLTDQDVVKRLPPPPHSANASLHQARRGSAKDSPR</sequence>
<feature type="region of interest" description="Disordered" evidence="8">
    <location>
        <begin position="409"/>
        <end position="436"/>
    </location>
</feature>
<dbReference type="PANTHER" id="PTHR30600">
    <property type="entry name" value="CYTOCHROME C PEROXIDASE-RELATED"/>
    <property type="match status" value="1"/>
</dbReference>
<evidence type="ECO:0000256" key="8">
    <source>
        <dbReference type="SAM" id="MobiDB-lite"/>
    </source>
</evidence>
<dbReference type="PANTHER" id="PTHR30600:SF10">
    <property type="entry name" value="BLL6722 PROTEIN"/>
    <property type="match status" value="1"/>
</dbReference>